<gene>
    <name evidence="9" type="ORF">ACLA_052740</name>
</gene>
<dbReference type="GO" id="GO:0000049">
    <property type="term" value="F:tRNA binding"/>
    <property type="evidence" value="ECO:0007669"/>
    <property type="project" value="TreeGrafter"/>
</dbReference>
<dbReference type="VEuPathDB" id="FungiDB:ACLA_052740"/>
<evidence type="ECO:0000256" key="6">
    <source>
        <dbReference type="ARBA" id="ARBA00022679"/>
    </source>
</evidence>
<evidence type="ECO:0000259" key="8">
    <source>
        <dbReference type="PROSITE" id="PS51163"/>
    </source>
</evidence>
<comment type="subcellular location">
    <subcellularLocation>
        <location evidence="1">Cytoplasm</location>
    </subcellularLocation>
</comment>
<dbReference type="InterPro" id="IPR017945">
    <property type="entry name" value="DHBP_synth_RibB-like_a/b_dom"/>
</dbReference>
<evidence type="ECO:0000256" key="1">
    <source>
        <dbReference type="ARBA" id="ARBA00004496"/>
    </source>
</evidence>
<feature type="domain" description="YrdC-like" evidence="8">
    <location>
        <begin position="6"/>
        <end position="204"/>
    </location>
</feature>
<dbReference type="OMA" id="RHAMVGS"/>
<evidence type="ECO:0000256" key="4">
    <source>
        <dbReference type="ARBA" id="ARBA00015492"/>
    </source>
</evidence>
<dbReference type="HOGENOM" id="CLU_1147819_0_0_1"/>
<keyword evidence="6" id="KW-0808">Transferase</keyword>
<dbReference type="PANTHER" id="PTHR17490:SF10">
    <property type="entry name" value="THREONYLCARBAMOYL-AMP SYNTHASE"/>
    <property type="match status" value="1"/>
</dbReference>
<keyword evidence="5" id="KW-0963">Cytoplasm</keyword>
<dbReference type="SUPFAM" id="SSF55821">
    <property type="entry name" value="YrdC/RibB"/>
    <property type="match status" value="1"/>
</dbReference>
<sequence>MSPNISTDAQRVLDILTNGGIAIIPSSVGYGIVATDPCALARIYTVKQRAPHKRHAIIGSYPLHRALHLLPSEKQELTRALTVTLDLPLGIIAPYRADHPLLRNLDAETLSQSTVGHTVAMLVNGGPFQEELVRLATAAGKLVLGSSANISGQGTKAVVEEIEEEVRRAADVVVDYGRVRYGKPRASSTMVDVGKMALVRFGACYEVIRDVMKRFYGVFWPEDPGREVLFSGRLNEMSASIP</sequence>
<evidence type="ECO:0000256" key="3">
    <source>
        <dbReference type="ARBA" id="ARBA00012584"/>
    </source>
</evidence>
<evidence type="ECO:0000256" key="2">
    <source>
        <dbReference type="ARBA" id="ARBA00007663"/>
    </source>
</evidence>
<keyword evidence="10" id="KW-1185">Reference proteome</keyword>
<dbReference type="PROSITE" id="PS51163">
    <property type="entry name" value="YRDC"/>
    <property type="match status" value="1"/>
</dbReference>
<organism evidence="9 10">
    <name type="scientific">Aspergillus clavatus (strain ATCC 1007 / CBS 513.65 / DSM 816 / NCTC 3887 / NRRL 1 / QM 1276 / 107)</name>
    <dbReference type="NCBI Taxonomy" id="344612"/>
    <lineage>
        <taxon>Eukaryota</taxon>
        <taxon>Fungi</taxon>
        <taxon>Dikarya</taxon>
        <taxon>Ascomycota</taxon>
        <taxon>Pezizomycotina</taxon>
        <taxon>Eurotiomycetes</taxon>
        <taxon>Eurotiomycetidae</taxon>
        <taxon>Eurotiales</taxon>
        <taxon>Aspergillaceae</taxon>
        <taxon>Aspergillus</taxon>
        <taxon>Aspergillus subgen. Fumigati</taxon>
    </lineage>
</organism>
<dbReference type="Pfam" id="PF01300">
    <property type="entry name" value="Sua5_yciO_yrdC"/>
    <property type="match status" value="1"/>
</dbReference>
<dbReference type="PANTHER" id="PTHR17490">
    <property type="entry name" value="SUA5"/>
    <property type="match status" value="1"/>
</dbReference>
<dbReference type="AlphaFoldDB" id="A1CIU6"/>
<evidence type="ECO:0000256" key="7">
    <source>
        <dbReference type="ARBA" id="ARBA00048366"/>
    </source>
</evidence>
<dbReference type="GO" id="GO:0006450">
    <property type="term" value="P:regulation of translational fidelity"/>
    <property type="evidence" value="ECO:0007669"/>
    <property type="project" value="TreeGrafter"/>
</dbReference>
<dbReference type="Gene3D" id="3.90.870.10">
    <property type="entry name" value="DHBP synthase"/>
    <property type="match status" value="1"/>
</dbReference>
<accession>A1CIU6</accession>
<comment type="similarity">
    <text evidence="2">Belongs to the SUA5 family.</text>
</comment>
<dbReference type="GeneID" id="4703881"/>
<dbReference type="KEGG" id="act:ACLA_052740"/>
<dbReference type="Proteomes" id="UP000006701">
    <property type="component" value="Unassembled WGS sequence"/>
</dbReference>
<dbReference type="OrthoDB" id="4664297at2759"/>
<dbReference type="EMBL" id="DS027054">
    <property type="protein sequence ID" value="EAW10801.1"/>
    <property type="molecule type" value="Genomic_DNA"/>
</dbReference>
<dbReference type="EC" id="2.7.7.87" evidence="3"/>
<proteinExistence type="inferred from homology"/>
<dbReference type="eggNOG" id="ENOG502SJY2">
    <property type="taxonomic scope" value="Eukaryota"/>
</dbReference>
<evidence type="ECO:0000256" key="5">
    <source>
        <dbReference type="ARBA" id="ARBA00022490"/>
    </source>
</evidence>
<comment type="catalytic activity">
    <reaction evidence="7">
        <text>L-threonine + hydrogencarbonate + ATP = L-threonylcarbamoyladenylate + diphosphate + H2O</text>
        <dbReference type="Rhea" id="RHEA:36407"/>
        <dbReference type="ChEBI" id="CHEBI:15377"/>
        <dbReference type="ChEBI" id="CHEBI:17544"/>
        <dbReference type="ChEBI" id="CHEBI:30616"/>
        <dbReference type="ChEBI" id="CHEBI:33019"/>
        <dbReference type="ChEBI" id="CHEBI:57926"/>
        <dbReference type="ChEBI" id="CHEBI:73682"/>
        <dbReference type="EC" id="2.7.7.87"/>
    </reaction>
</comment>
<dbReference type="InterPro" id="IPR050156">
    <property type="entry name" value="TC-AMP_synthase_SUA5"/>
</dbReference>
<dbReference type="RefSeq" id="XP_001272227.1">
    <property type="nucleotide sequence ID" value="XM_001272226.1"/>
</dbReference>
<name>A1CIU6_ASPCL</name>
<dbReference type="GO" id="GO:0003725">
    <property type="term" value="F:double-stranded RNA binding"/>
    <property type="evidence" value="ECO:0007669"/>
    <property type="project" value="InterPro"/>
</dbReference>
<dbReference type="GO" id="GO:0005737">
    <property type="term" value="C:cytoplasm"/>
    <property type="evidence" value="ECO:0007669"/>
    <property type="project" value="UniProtKB-SubCell"/>
</dbReference>
<dbReference type="GO" id="GO:0061710">
    <property type="term" value="F:L-threonylcarbamoyladenylate synthase"/>
    <property type="evidence" value="ECO:0007669"/>
    <property type="project" value="UniProtKB-EC"/>
</dbReference>
<dbReference type="InterPro" id="IPR006070">
    <property type="entry name" value="Sua5-like_dom"/>
</dbReference>
<reference evidence="9 10" key="1">
    <citation type="journal article" date="2008" name="PLoS Genet.">
        <title>Genomic islands in the pathogenic filamentous fungus Aspergillus fumigatus.</title>
        <authorList>
            <person name="Fedorova N.D."/>
            <person name="Khaldi N."/>
            <person name="Joardar V.S."/>
            <person name="Maiti R."/>
            <person name="Amedeo P."/>
            <person name="Anderson M.J."/>
            <person name="Crabtree J."/>
            <person name="Silva J.C."/>
            <person name="Badger J.H."/>
            <person name="Albarraq A."/>
            <person name="Angiuoli S."/>
            <person name="Bussey H."/>
            <person name="Bowyer P."/>
            <person name="Cotty P.J."/>
            <person name="Dyer P.S."/>
            <person name="Egan A."/>
            <person name="Galens K."/>
            <person name="Fraser-Liggett C.M."/>
            <person name="Haas B.J."/>
            <person name="Inman J.M."/>
            <person name="Kent R."/>
            <person name="Lemieux S."/>
            <person name="Malavazi I."/>
            <person name="Orvis J."/>
            <person name="Roemer T."/>
            <person name="Ronning C.M."/>
            <person name="Sundaram J.P."/>
            <person name="Sutton G."/>
            <person name="Turner G."/>
            <person name="Venter J.C."/>
            <person name="White O.R."/>
            <person name="Whitty B.R."/>
            <person name="Youngman P."/>
            <person name="Wolfe K.H."/>
            <person name="Goldman G.H."/>
            <person name="Wortman J.R."/>
            <person name="Jiang B."/>
            <person name="Denning D.W."/>
            <person name="Nierman W.C."/>
        </authorList>
    </citation>
    <scope>NUCLEOTIDE SEQUENCE [LARGE SCALE GENOMIC DNA]</scope>
    <source>
        <strain evidence="10">ATCC 1007 / CBS 513.65 / DSM 816 / NCTC 3887 / NRRL 1</strain>
    </source>
</reference>
<protein>
    <recommendedName>
        <fullName evidence="4">Threonylcarbamoyl-AMP synthase</fullName>
        <ecNumber evidence="3">2.7.7.87</ecNumber>
    </recommendedName>
</protein>
<evidence type="ECO:0000313" key="10">
    <source>
        <dbReference type="Proteomes" id="UP000006701"/>
    </source>
</evidence>
<evidence type="ECO:0000313" key="9">
    <source>
        <dbReference type="EMBL" id="EAW10801.1"/>
    </source>
</evidence>